<dbReference type="Proteomes" id="UP000182624">
    <property type="component" value="Unassembled WGS sequence"/>
</dbReference>
<dbReference type="AlphaFoldDB" id="A0A1I5WF38"/>
<protein>
    <submittedName>
        <fullName evidence="1">Uncharacterized protein</fullName>
    </submittedName>
</protein>
<dbReference type="EMBL" id="FOXO01000022">
    <property type="protein sequence ID" value="SFQ18350.1"/>
    <property type="molecule type" value="Genomic_DNA"/>
</dbReference>
<reference evidence="2" key="1">
    <citation type="submission" date="2016-10" db="EMBL/GenBank/DDBJ databases">
        <authorList>
            <person name="Varghese N."/>
            <person name="Submissions S."/>
        </authorList>
    </citation>
    <scope>NUCLEOTIDE SEQUENCE [LARGE SCALE GENOMIC DNA]</scope>
    <source>
        <strain evidence="2">P18</strain>
    </source>
</reference>
<evidence type="ECO:0000313" key="2">
    <source>
        <dbReference type="Proteomes" id="UP000182624"/>
    </source>
</evidence>
<name>A0A1I5WF38_9FIRM</name>
<evidence type="ECO:0000313" key="1">
    <source>
        <dbReference type="EMBL" id="SFQ18350.1"/>
    </source>
</evidence>
<dbReference type="OrthoDB" id="2086691at2"/>
<sequence>MSEAKQMLFARNMICICIEKKESGDYIGLLWHQYSDDPIEFNGVSDMLMLMDDLYDEWDFPQRSLEKREFNKAREHEEMNCDPDSLVIDKVQATSGVKNVQNKRGSLGTFFVQVKFRQNATWQGTVIHAETNSKSDFNSAMGLVDIIDKTMNNN</sequence>
<accession>A0A1I5WF38</accession>
<organism evidence="1 2">
    <name type="scientific">Butyrivibrio proteoclasticus</name>
    <dbReference type="NCBI Taxonomy" id="43305"/>
    <lineage>
        <taxon>Bacteria</taxon>
        <taxon>Bacillati</taxon>
        <taxon>Bacillota</taxon>
        <taxon>Clostridia</taxon>
        <taxon>Lachnospirales</taxon>
        <taxon>Lachnospiraceae</taxon>
        <taxon>Butyrivibrio</taxon>
    </lineage>
</organism>
<gene>
    <name evidence="1" type="ORF">SAMN04487928_12223</name>
</gene>
<keyword evidence="2" id="KW-1185">Reference proteome</keyword>
<dbReference type="RefSeq" id="WP_074889886.1">
    <property type="nucleotide sequence ID" value="NZ_FOXO01000022.1"/>
</dbReference>
<proteinExistence type="predicted"/>